<dbReference type="GO" id="GO:0016020">
    <property type="term" value="C:membrane"/>
    <property type="evidence" value="ECO:0007669"/>
    <property type="project" value="UniProtKB-SubCell"/>
</dbReference>
<dbReference type="InterPro" id="IPR001611">
    <property type="entry name" value="Leu-rich_rpt"/>
</dbReference>
<feature type="non-terminal residue" evidence="12">
    <location>
        <position position="1"/>
    </location>
</feature>
<dbReference type="InterPro" id="IPR017441">
    <property type="entry name" value="Protein_kinase_ATP_BS"/>
</dbReference>
<evidence type="ECO:0000256" key="2">
    <source>
        <dbReference type="ARBA" id="ARBA00022614"/>
    </source>
</evidence>
<dbReference type="Gene3D" id="1.10.510.10">
    <property type="entry name" value="Transferase(Phosphotransferase) domain 1"/>
    <property type="match status" value="1"/>
</dbReference>
<dbReference type="InterPro" id="IPR001245">
    <property type="entry name" value="Ser-Thr/Tyr_kinase_cat_dom"/>
</dbReference>
<dbReference type="AlphaFoldDB" id="A0A103Y3E7"/>
<proteinExistence type="predicted"/>
<feature type="region of interest" description="Disordered" evidence="9">
    <location>
        <begin position="528"/>
        <end position="571"/>
    </location>
</feature>
<keyword evidence="13" id="KW-1185">Reference proteome</keyword>
<evidence type="ECO:0000313" key="12">
    <source>
        <dbReference type="EMBL" id="KVI01814.1"/>
    </source>
</evidence>
<dbReference type="InterPro" id="IPR000719">
    <property type="entry name" value="Prot_kinase_dom"/>
</dbReference>
<evidence type="ECO:0000256" key="4">
    <source>
        <dbReference type="ARBA" id="ARBA00022737"/>
    </source>
</evidence>
<dbReference type="PANTHER" id="PTHR48007">
    <property type="entry name" value="LEUCINE-RICH REPEAT RECEPTOR-LIKE PROTEIN KINASE PXC1"/>
    <property type="match status" value="1"/>
</dbReference>
<evidence type="ECO:0000256" key="1">
    <source>
        <dbReference type="ARBA" id="ARBA00004370"/>
    </source>
</evidence>
<dbReference type="GO" id="GO:0004672">
    <property type="term" value="F:protein kinase activity"/>
    <property type="evidence" value="ECO:0007669"/>
    <property type="project" value="InterPro"/>
</dbReference>
<dbReference type="Gene3D" id="3.80.10.10">
    <property type="entry name" value="Ribonuclease Inhibitor"/>
    <property type="match status" value="1"/>
</dbReference>
<sequence length="571" mass="63000">SAVAGDQINADITIGFTEAERNGLLALKSRFHNPFLDAGWQSFNCLQWYGVNCSGGGVVGVTLENLGITGEIVADSLLNLTSLSVLSFKNNSIFGQMMDFSKNPNLARLDLSSNNFDGSISPSLVNLVLLESLQLQQNRLTGSIPWFDQSSLKQLNVSNNNLSGPIPNTKTLESFGPSSYDHNQWLCGPPSPRVCGPTTSDDDHSSGSNKSTLLIIVNVIGVFIIVILLVLFYKKKQKLDRKRMENKNTMVEEDAEKASKVMIDDHHENVPKPDKGNLVFVDGDPEFELGDLMKASAESLGKGNFGNTYRARLEDGRNVIVKRLRDLKPLSSDEFVTQMNAIAAQKHPNLTLLLAYYYSKHEKLLVHKLTIARGVARAMEYLHTNPNLQTLVPHGNLKSSNVLIDENNNALISGYGLTGIISNTISAQQMVAFKSPEFVTSKRISKKSDVWSYGTLVMELLTGRLGVHSAPQDDKAVDLCSWVHRAVREEWTAEIFDLEIMVQRSAIHGMLKLLQLAVRCCDKAPEKRPEMSEVARDVESIKVGNVDSESEEDLSVDRSLTDDSMSATSSR</sequence>
<feature type="coiled-coil region" evidence="8">
    <location>
        <begin position="234"/>
        <end position="261"/>
    </location>
</feature>
<dbReference type="EMBL" id="LEKV01002682">
    <property type="protein sequence ID" value="KVI01814.1"/>
    <property type="molecule type" value="Genomic_DNA"/>
</dbReference>
<dbReference type="PROSITE" id="PS00107">
    <property type="entry name" value="PROTEIN_KINASE_ATP"/>
    <property type="match status" value="1"/>
</dbReference>
<name>A0A103Y3E7_CYNCS</name>
<keyword evidence="4" id="KW-0677">Repeat</keyword>
<dbReference type="Gene3D" id="3.30.200.20">
    <property type="entry name" value="Phosphorylase Kinase, domain 1"/>
    <property type="match status" value="1"/>
</dbReference>
<evidence type="ECO:0000256" key="3">
    <source>
        <dbReference type="ARBA" id="ARBA00022692"/>
    </source>
</evidence>
<keyword evidence="8" id="KW-0175">Coiled coil</keyword>
<gene>
    <name evidence="12" type="ORF">Ccrd_019897</name>
</gene>
<keyword evidence="5 10" id="KW-1133">Transmembrane helix</keyword>
<protein>
    <submittedName>
        <fullName evidence="12">Leucine-rich repeat-containing protein</fullName>
    </submittedName>
</protein>
<keyword evidence="7" id="KW-0067">ATP-binding</keyword>
<evidence type="ECO:0000256" key="7">
    <source>
        <dbReference type="PROSITE-ProRule" id="PRU10141"/>
    </source>
</evidence>
<reference evidence="12 13" key="1">
    <citation type="journal article" date="2016" name="Sci. Rep.">
        <title>The genome sequence of the outbreeding globe artichoke constructed de novo incorporating a phase-aware low-pass sequencing strategy of F1 progeny.</title>
        <authorList>
            <person name="Scaglione D."/>
            <person name="Reyes-Chin-Wo S."/>
            <person name="Acquadro A."/>
            <person name="Froenicke L."/>
            <person name="Portis E."/>
            <person name="Beitel C."/>
            <person name="Tirone M."/>
            <person name="Mauro R."/>
            <person name="Lo Monaco A."/>
            <person name="Mauromicale G."/>
            <person name="Faccioli P."/>
            <person name="Cattivelli L."/>
            <person name="Rieseberg L."/>
            <person name="Michelmore R."/>
            <person name="Lanteri S."/>
        </authorList>
    </citation>
    <scope>NUCLEOTIDE SEQUENCE [LARGE SCALE GENOMIC DNA]</scope>
    <source>
        <strain evidence="12">2C</strain>
    </source>
</reference>
<feature type="compositionally biased region" description="Polar residues" evidence="9">
    <location>
        <begin position="562"/>
        <end position="571"/>
    </location>
</feature>
<dbReference type="GO" id="GO:0005524">
    <property type="term" value="F:ATP binding"/>
    <property type="evidence" value="ECO:0007669"/>
    <property type="project" value="UniProtKB-UniRule"/>
</dbReference>
<organism evidence="12 13">
    <name type="scientific">Cynara cardunculus var. scolymus</name>
    <name type="common">Globe artichoke</name>
    <name type="synonym">Cynara scolymus</name>
    <dbReference type="NCBI Taxonomy" id="59895"/>
    <lineage>
        <taxon>Eukaryota</taxon>
        <taxon>Viridiplantae</taxon>
        <taxon>Streptophyta</taxon>
        <taxon>Embryophyta</taxon>
        <taxon>Tracheophyta</taxon>
        <taxon>Spermatophyta</taxon>
        <taxon>Magnoliopsida</taxon>
        <taxon>eudicotyledons</taxon>
        <taxon>Gunneridae</taxon>
        <taxon>Pentapetalae</taxon>
        <taxon>asterids</taxon>
        <taxon>campanulids</taxon>
        <taxon>Asterales</taxon>
        <taxon>Asteraceae</taxon>
        <taxon>Carduoideae</taxon>
        <taxon>Cardueae</taxon>
        <taxon>Carduinae</taxon>
        <taxon>Cynara</taxon>
    </lineage>
</organism>
<dbReference type="PANTHER" id="PTHR48007:SF43">
    <property type="entry name" value="POLLEN RECEPTOR-LIKE KINASE 4"/>
    <property type="match status" value="1"/>
</dbReference>
<dbReference type="InterPro" id="IPR032675">
    <property type="entry name" value="LRR_dom_sf"/>
</dbReference>
<dbReference type="Pfam" id="PF00560">
    <property type="entry name" value="LRR_1"/>
    <property type="match status" value="2"/>
</dbReference>
<evidence type="ECO:0000313" key="13">
    <source>
        <dbReference type="Proteomes" id="UP000243975"/>
    </source>
</evidence>
<evidence type="ECO:0000256" key="5">
    <source>
        <dbReference type="ARBA" id="ARBA00022989"/>
    </source>
</evidence>
<feature type="domain" description="Protein kinase" evidence="11">
    <location>
        <begin position="294"/>
        <end position="541"/>
    </location>
</feature>
<dbReference type="Pfam" id="PF00069">
    <property type="entry name" value="Pkinase"/>
    <property type="match status" value="1"/>
</dbReference>
<dbReference type="Proteomes" id="UP000243975">
    <property type="component" value="Unassembled WGS sequence"/>
</dbReference>
<dbReference type="OMA" id="GLQCYEN"/>
<evidence type="ECO:0000256" key="6">
    <source>
        <dbReference type="ARBA" id="ARBA00023136"/>
    </source>
</evidence>
<evidence type="ECO:0000259" key="11">
    <source>
        <dbReference type="PROSITE" id="PS50011"/>
    </source>
</evidence>
<evidence type="ECO:0000256" key="8">
    <source>
        <dbReference type="SAM" id="Coils"/>
    </source>
</evidence>
<evidence type="ECO:0000256" key="9">
    <source>
        <dbReference type="SAM" id="MobiDB-lite"/>
    </source>
</evidence>
<feature type="compositionally biased region" description="Basic and acidic residues" evidence="9">
    <location>
        <begin position="528"/>
        <end position="540"/>
    </location>
</feature>
<dbReference type="SUPFAM" id="SSF52058">
    <property type="entry name" value="L domain-like"/>
    <property type="match status" value="1"/>
</dbReference>
<keyword evidence="2" id="KW-0433">Leucine-rich repeat</keyword>
<dbReference type="PROSITE" id="PS50011">
    <property type="entry name" value="PROTEIN_KINASE_DOM"/>
    <property type="match status" value="1"/>
</dbReference>
<feature type="transmembrane region" description="Helical" evidence="10">
    <location>
        <begin position="213"/>
        <end position="233"/>
    </location>
</feature>
<accession>A0A103Y3E7</accession>
<dbReference type="InterPro" id="IPR011009">
    <property type="entry name" value="Kinase-like_dom_sf"/>
</dbReference>
<dbReference type="Pfam" id="PF07714">
    <property type="entry name" value="PK_Tyr_Ser-Thr"/>
    <property type="match status" value="1"/>
</dbReference>
<comment type="subcellular location">
    <subcellularLocation>
        <location evidence="1">Membrane</location>
    </subcellularLocation>
</comment>
<dbReference type="InterPro" id="IPR046959">
    <property type="entry name" value="PRK1-6/SRF4-like"/>
</dbReference>
<comment type="caution">
    <text evidence="12">The sequence shown here is derived from an EMBL/GenBank/DDBJ whole genome shotgun (WGS) entry which is preliminary data.</text>
</comment>
<dbReference type="Gramene" id="KVI01814">
    <property type="protein sequence ID" value="KVI01814"/>
    <property type="gene ID" value="Ccrd_019897"/>
</dbReference>
<feature type="binding site" evidence="7">
    <location>
        <position position="322"/>
    </location>
    <ligand>
        <name>ATP</name>
        <dbReference type="ChEBI" id="CHEBI:30616"/>
    </ligand>
</feature>
<dbReference type="SUPFAM" id="SSF56112">
    <property type="entry name" value="Protein kinase-like (PK-like)"/>
    <property type="match status" value="1"/>
</dbReference>
<keyword evidence="7" id="KW-0547">Nucleotide-binding</keyword>
<evidence type="ECO:0000256" key="10">
    <source>
        <dbReference type="SAM" id="Phobius"/>
    </source>
</evidence>
<keyword evidence="6 10" id="KW-0472">Membrane</keyword>
<keyword evidence="3 10" id="KW-0812">Transmembrane</keyword>